<organism evidence="2 3">
    <name type="scientific">Nocardioides agariphilus</name>
    <dbReference type="NCBI Taxonomy" id="433664"/>
    <lineage>
        <taxon>Bacteria</taxon>
        <taxon>Bacillati</taxon>
        <taxon>Actinomycetota</taxon>
        <taxon>Actinomycetes</taxon>
        <taxon>Propionibacteriales</taxon>
        <taxon>Nocardioidaceae</taxon>
        <taxon>Nocardioides</taxon>
    </lineage>
</organism>
<dbReference type="Pfam" id="PF04020">
    <property type="entry name" value="Phage_holin_4_2"/>
    <property type="match status" value="1"/>
</dbReference>
<reference evidence="2" key="1">
    <citation type="submission" date="2020-11" db="EMBL/GenBank/DDBJ databases">
        <title>Nocardioides cynanchi sp. nov., isolated from soil of rhizosphere of Cynanchum wilfordii.</title>
        <authorList>
            <person name="Lee J.-S."/>
            <person name="Suh M.K."/>
            <person name="Kim J.-S."/>
        </authorList>
    </citation>
    <scope>NUCLEOTIDE SEQUENCE</scope>
    <source>
        <strain evidence="2">KCTC 19276</strain>
    </source>
</reference>
<feature type="transmembrane region" description="Helical" evidence="1">
    <location>
        <begin position="40"/>
        <end position="57"/>
    </location>
</feature>
<gene>
    <name evidence="2" type="ORF">ISU10_20245</name>
</gene>
<evidence type="ECO:0000313" key="2">
    <source>
        <dbReference type="EMBL" id="MBF4770111.1"/>
    </source>
</evidence>
<keyword evidence="1" id="KW-0472">Membrane</keyword>
<keyword evidence="3" id="KW-1185">Reference proteome</keyword>
<proteinExistence type="predicted"/>
<keyword evidence="1" id="KW-1133">Transmembrane helix</keyword>
<keyword evidence="1" id="KW-0812">Transmembrane</keyword>
<dbReference type="InterPro" id="IPR007165">
    <property type="entry name" value="Phage_holin_4_2"/>
</dbReference>
<dbReference type="PANTHER" id="PTHR37309:SF1">
    <property type="entry name" value="SLR0284 PROTEIN"/>
    <property type="match status" value="1"/>
</dbReference>
<dbReference type="AlphaFoldDB" id="A0A930YIV3"/>
<feature type="transmembrane region" description="Helical" evidence="1">
    <location>
        <begin position="6"/>
        <end position="28"/>
    </location>
</feature>
<dbReference type="RefSeq" id="WP_194698282.1">
    <property type="nucleotide sequence ID" value="NZ_JADKPO010000039.1"/>
</dbReference>
<evidence type="ECO:0000313" key="3">
    <source>
        <dbReference type="Proteomes" id="UP000660668"/>
    </source>
</evidence>
<protein>
    <submittedName>
        <fullName evidence="2">Phage holin family protein</fullName>
    </submittedName>
</protein>
<dbReference type="Proteomes" id="UP000660668">
    <property type="component" value="Unassembled WGS sequence"/>
</dbReference>
<accession>A0A930YIV3</accession>
<dbReference type="PANTHER" id="PTHR37309">
    <property type="entry name" value="SLR0284 PROTEIN"/>
    <property type="match status" value="1"/>
</dbReference>
<comment type="caution">
    <text evidence="2">The sequence shown here is derived from an EMBL/GenBank/DDBJ whole genome shotgun (WGS) entry which is preliminary data.</text>
</comment>
<evidence type="ECO:0000256" key="1">
    <source>
        <dbReference type="SAM" id="Phobius"/>
    </source>
</evidence>
<dbReference type="EMBL" id="JADKPO010000039">
    <property type="protein sequence ID" value="MBF4770111.1"/>
    <property type="molecule type" value="Genomic_DNA"/>
</dbReference>
<name>A0A930YIV3_9ACTN</name>
<sequence>MRFVTWLVTNAIALAVAAWLFEGIRFTGPSHGQAEIEEKLLPLLIVALILGVVSAIVKPMLTLLSLPLVIVTIGLFLLVINAFMLQLTSWLADKLDIGFHVNGFMTAVGGAIVITIVTWGVNSVLDR</sequence>
<feature type="transmembrane region" description="Helical" evidence="1">
    <location>
        <begin position="97"/>
        <end position="121"/>
    </location>
</feature>
<feature type="transmembrane region" description="Helical" evidence="1">
    <location>
        <begin position="63"/>
        <end position="85"/>
    </location>
</feature>